<dbReference type="GO" id="GO:0003700">
    <property type="term" value="F:DNA-binding transcription factor activity"/>
    <property type="evidence" value="ECO:0007669"/>
    <property type="project" value="InterPro"/>
</dbReference>
<sequence>MHQNMEQSRLDAFQVIGDPSRRKMLMLLSEDRLTINSLVEHFDMSRPAVSKHVKILHNAGFISIEDSGRERYCSLKKDGFEELQAWLSYFDNFWASKLKKLETLLNKELPEKN</sequence>
<dbReference type="PANTHER" id="PTHR38600">
    <property type="entry name" value="TRANSCRIPTIONAL REGULATORY PROTEIN"/>
    <property type="match status" value="1"/>
</dbReference>
<dbReference type="Pfam" id="PF01022">
    <property type="entry name" value="HTH_5"/>
    <property type="match status" value="1"/>
</dbReference>
<feature type="domain" description="HTH arsR-type" evidence="1">
    <location>
        <begin position="1"/>
        <end position="95"/>
    </location>
</feature>
<dbReference type="InterPro" id="IPR036390">
    <property type="entry name" value="WH_DNA-bd_sf"/>
</dbReference>
<dbReference type="AlphaFoldDB" id="A0A1M4UR24"/>
<protein>
    <submittedName>
        <fullName evidence="2">Transcriptional regulator, ArsR family</fullName>
    </submittedName>
</protein>
<gene>
    <name evidence="2" type="ORF">SAMN04488522_101654</name>
</gene>
<dbReference type="PANTHER" id="PTHR38600:SF2">
    <property type="entry name" value="SLL0088 PROTEIN"/>
    <property type="match status" value="1"/>
</dbReference>
<dbReference type="InterPro" id="IPR001845">
    <property type="entry name" value="HTH_ArsR_DNA-bd_dom"/>
</dbReference>
<dbReference type="SMART" id="SM00418">
    <property type="entry name" value="HTH_ARSR"/>
    <property type="match status" value="1"/>
</dbReference>
<dbReference type="InterPro" id="IPR036388">
    <property type="entry name" value="WH-like_DNA-bd_sf"/>
</dbReference>
<dbReference type="PROSITE" id="PS50987">
    <property type="entry name" value="HTH_ARSR_2"/>
    <property type="match status" value="1"/>
</dbReference>
<organism evidence="2 3">
    <name type="scientific">Pedobacter caeni</name>
    <dbReference type="NCBI Taxonomy" id="288992"/>
    <lineage>
        <taxon>Bacteria</taxon>
        <taxon>Pseudomonadati</taxon>
        <taxon>Bacteroidota</taxon>
        <taxon>Sphingobacteriia</taxon>
        <taxon>Sphingobacteriales</taxon>
        <taxon>Sphingobacteriaceae</taxon>
        <taxon>Pedobacter</taxon>
    </lineage>
</organism>
<proteinExistence type="predicted"/>
<dbReference type="InterPro" id="IPR011991">
    <property type="entry name" value="ArsR-like_HTH"/>
</dbReference>
<dbReference type="EMBL" id="FQUQ01000001">
    <property type="protein sequence ID" value="SHE59144.1"/>
    <property type="molecule type" value="Genomic_DNA"/>
</dbReference>
<reference evidence="3" key="1">
    <citation type="submission" date="2016-11" db="EMBL/GenBank/DDBJ databases">
        <authorList>
            <person name="Varghese N."/>
            <person name="Submissions S."/>
        </authorList>
    </citation>
    <scope>NUCLEOTIDE SEQUENCE [LARGE SCALE GENOMIC DNA]</scope>
    <source>
        <strain evidence="3">DSM 16990</strain>
    </source>
</reference>
<dbReference type="Gene3D" id="1.10.10.10">
    <property type="entry name" value="Winged helix-like DNA-binding domain superfamily/Winged helix DNA-binding domain"/>
    <property type="match status" value="1"/>
</dbReference>
<dbReference type="NCBIfam" id="NF033788">
    <property type="entry name" value="HTH_metalloreg"/>
    <property type="match status" value="1"/>
</dbReference>
<dbReference type="Proteomes" id="UP000184287">
    <property type="component" value="Unassembled WGS sequence"/>
</dbReference>
<keyword evidence="3" id="KW-1185">Reference proteome</keyword>
<accession>A0A1M4UR24</accession>
<evidence type="ECO:0000259" key="1">
    <source>
        <dbReference type="PROSITE" id="PS50987"/>
    </source>
</evidence>
<evidence type="ECO:0000313" key="3">
    <source>
        <dbReference type="Proteomes" id="UP000184287"/>
    </source>
</evidence>
<dbReference type="SUPFAM" id="SSF46785">
    <property type="entry name" value="Winged helix' DNA-binding domain"/>
    <property type="match status" value="1"/>
</dbReference>
<name>A0A1M4UR24_9SPHI</name>
<dbReference type="PRINTS" id="PR00778">
    <property type="entry name" value="HTHARSR"/>
</dbReference>
<dbReference type="CDD" id="cd00090">
    <property type="entry name" value="HTH_ARSR"/>
    <property type="match status" value="1"/>
</dbReference>
<evidence type="ECO:0000313" key="2">
    <source>
        <dbReference type="EMBL" id="SHE59144.1"/>
    </source>
</evidence>
<dbReference type="STRING" id="288992.SAMN04488522_101654"/>